<dbReference type="EMBL" id="KV417587">
    <property type="protein sequence ID" value="KZP16962.1"/>
    <property type="molecule type" value="Genomic_DNA"/>
</dbReference>
<evidence type="ECO:0000313" key="2">
    <source>
        <dbReference type="Proteomes" id="UP000076532"/>
    </source>
</evidence>
<sequence length="326" mass="36224">MGHCHQLHIGSVPSDIMTVLLESFSHQPAPLLRSIRLSAELPGVTFQQPFFSISTHRLTTVQITAMDTSSFHFCISAFSSVTSLRLAFLDISQKEQYDSFRDALMNMPALTHLELQPEAVMDGPVQPTVLPNLRLLAVDFEEGSPSDLSTIISFIRAPSLNSLSLMGQVYLGVGEEPFDSLAVGENKFPALQQLVLGSNVIYACPDFGQLAKAFPNIERLTCRVEYEDIDDIIANITEPGDELRWPKLKIIAMSKVYRTLDAEKLGNLCQLIIKLQQAGRPFRQLSYPTSGSELALAGAGDIPKLRELVELEDFRDDWPTPFEWGI</sequence>
<gene>
    <name evidence="1" type="ORF">FIBSPDRAFT_36603</name>
</gene>
<proteinExistence type="predicted"/>
<dbReference type="Gene3D" id="3.80.10.10">
    <property type="entry name" value="Ribonuclease Inhibitor"/>
    <property type="match status" value="1"/>
</dbReference>
<accession>A0A166FMD1</accession>
<reference evidence="1 2" key="1">
    <citation type="journal article" date="2016" name="Mol. Biol. Evol.">
        <title>Comparative Genomics of Early-Diverging Mushroom-Forming Fungi Provides Insights into the Origins of Lignocellulose Decay Capabilities.</title>
        <authorList>
            <person name="Nagy L.G."/>
            <person name="Riley R."/>
            <person name="Tritt A."/>
            <person name="Adam C."/>
            <person name="Daum C."/>
            <person name="Floudas D."/>
            <person name="Sun H."/>
            <person name="Yadav J.S."/>
            <person name="Pangilinan J."/>
            <person name="Larsson K.H."/>
            <person name="Matsuura K."/>
            <person name="Barry K."/>
            <person name="Labutti K."/>
            <person name="Kuo R."/>
            <person name="Ohm R.A."/>
            <person name="Bhattacharya S.S."/>
            <person name="Shirouzu T."/>
            <person name="Yoshinaga Y."/>
            <person name="Martin F.M."/>
            <person name="Grigoriev I.V."/>
            <person name="Hibbett D.S."/>
        </authorList>
    </citation>
    <scope>NUCLEOTIDE SEQUENCE [LARGE SCALE GENOMIC DNA]</scope>
    <source>
        <strain evidence="1 2">CBS 109695</strain>
    </source>
</reference>
<dbReference type="Proteomes" id="UP000076532">
    <property type="component" value="Unassembled WGS sequence"/>
</dbReference>
<evidence type="ECO:0000313" key="1">
    <source>
        <dbReference type="EMBL" id="KZP16962.1"/>
    </source>
</evidence>
<dbReference type="OrthoDB" id="3203373at2759"/>
<protein>
    <recommendedName>
        <fullName evidence="3">F-box domain-containing protein</fullName>
    </recommendedName>
</protein>
<dbReference type="AlphaFoldDB" id="A0A166FMD1"/>
<dbReference type="SUPFAM" id="SSF52047">
    <property type="entry name" value="RNI-like"/>
    <property type="match status" value="1"/>
</dbReference>
<organism evidence="1 2">
    <name type="scientific">Athelia psychrophila</name>
    <dbReference type="NCBI Taxonomy" id="1759441"/>
    <lineage>
        <taxon>Eukaryota</taxon>
        <taxon>Fungi</taxon>
        <taxon>Dikarya</taxon>
        <taxon>Basidiomycota</taxon>
        <taxon>Agaricomycotina</taxon>
        <taxon>Agaricomycetes</taxon>
        <taxon>Agaricomycetidae</taxon>
        <taxon>Atheliales</taxon>
        <taxon>Atheliaceae</taxon>
        <taxon>Athelia</taxon>
    </lineage>
</organism>
<keyword evidence="2" id="KW-1185">Reference proteome</keyword>
<dbReference type="InterPro" id="IPR032675">
    <property type="entry name" value="LRR_dom_sf"/>
</dbReference>
<evidence type="ECO:0008006" key="3">
    <source>
        <dbReference type="Google" id="ProtNLM"/>
    </source>
</evidence>
<name>A0A166FMD1_9AGAM</name>